<dbReference type="AlphaFoldDB" id="A0A4C1UYC4"/>
<sequence length="122" mass="13814">MELKMTSCRELRPPAQRDCELGYGFKLMLLVLVTRRRAARSRLTYLMRECERRTYKRLKRLGLKPSTLARCGSGPLPTVVTNEMTTSWTNVSTCSRKSKEDLQASALAQFGSGDVNGLLPMR</sequence>
<organism evidence="1 2">
    <name type="scientific">Eumeta variegata</name>
    <name type="common">Bagworm moth</name>
    <name type="synonym">Eumeta japonica</name>
    <dbReference type="NCBI Taxonomy" id="151549"/>
    <lineage>
        <taxon>Eukaryota</taxon>
        <taxon>Metazoa</taxon>
        <taxon>Ecdysozoa</taxon>
        <taxon>Arthropoda</taxon>
        <taxon>Hexapoda</taxon>
        <taxon>Insecta</taxon>
        <taxon>Pterygota</taxon>
        <taxon>Neoptera</taxon>
        <taxon>Endopterygota</taxon>
        <taxon>Lepidoptera</taxon>
        <taxon>Glossata</taxon>
        <taxon>Ditrysia</taxon>
        <taxon>Tineoidea</taxon>
        <taxon>Psychidae</taxon>
        <taxon>Oiketicinae</taxon>
        <taxon>Eumeta</taxon>
    </lineage>
</organism>
<gene>
    <name evidence="1" type="ORF">EVAR_84603_1</name>
</gene>
<accession>A0A4C1UYC4</accession>
<dbReference type="EMBL" id="BGZK01000247">
    <property type="protein sequence ID" value="GBP31493.1"/>
    <property type="molecule type" value="Genomic_DNA"/>
</dbReference>
<keyword evidence="2" id="KW-1185">Reference proteome</keyword>
<evidence type="ECO:0000313" key="2">
    <source>
        <dbReference type="Proteomes" id="UP000299102"/>
    </source>
</evidence>
<proteinExistence type="predicted"/>
<comment type="caution">
    <text evidence="1">The sequence shown here is derived from an EMBL/GenBank/DDBJ whole genome shotgun (WGS) entry which is preliminary data.</text>
</comment>
<reference evidence="1 2" key="1">
    <citation type="journal article" date="2019" name="Commun. Biol.">
        <title>The bagworm genome reveals a unique fibroin gene that provides high tensile strength.</title>
        <authorList>
            <person name="Kono N."/>
            <person name="Nakamura H."/>
            <person name="Ohtoshi R."/>
            <person name="Tomita M."/>
            <person name="Numata K."/>
            <person name="Arakawa K."/>
        </authorList>
    </citation>
    <scope>NUCLEOTIDE SEQUENCE [LARGE SCALE GENOMIC DNA]</scope>
</reference>
<evidence type="ECO:0000313" key="1">
    <source>
        <dbReference type="EMBL" id="GBP31493.1"/>
    </source>
</evidence>
<protein>
    <submittedName>
        <fullName evidence="1">Uncharacterized protein</fullName>
    </submittedName>
</protein>
<name>A0A4C1UYC4_EUMVA</name>
<dbReference type="Proteomes" id="UP000299102">
    <property type="component" value="Unassembled WGS sequence"/>
</dbReference>